<evidence type="ECO:0000313" key="3">
    <source>
        <dbReference type="Proteomes" id="UP000183832"/>
    </source>
</evidence>
<dbReference type="AlphaFoldDB" id="A0A1J1J644"/>
<dbReference type="Proteomes" id="UP000183832">
    <property type="component" value="Unassembled WGS sequence"/>
</dbReference>
<name>A0A1J1J644_9DIPT</name>
<dbReference type="SUPFAM" id="SSF90257">
    <property type="entry name" value="Myosin rod fragments"/>
    <property type="match status" value="1"/>
</dbReference>
<reference evidence="2 3" key="1">
    <citation type="submission" date="2015-04" db="EMBL/GenBank/DDBJ databases">
        <authorList>
            <person name="Syromyatnikov M.Y."/>
            <person name="Popov V.N."/>
        </authorList>
    </citation>
    <scope>NUCLEOTIDE SEQUENCE [LARGE SCALE GENOMIC DNA]</scope>
</reference>
<feature type="coiled-coil region" evidence="1">
    <location>
        <begin position="19"/>
        <end position="78"/>
    </location>
</feature>
<proteinExistence type="predicted"/>
<accession>A0A1J1J644</accession>
<keyword evidence="3" id="KW-1185">Reference proteome</keyword>
<gene>
    <name evidence="2" type="primary">similar to lava lamp protein</name>
    <name evidence="2" type="ORF">CLUMA_CG019414</name>
</gene>
<evidence type="ECO:0000313" key="2">
    <source>
        <dbReference type="EMBL" id="CRL06361.1"/>
    </source>
</evidence>
<sequence>MKRMQSVHEKALAAKHAEIDDMETELSLQLQKIENEKKIIQESLEKANHQIVDFQDEVVRLNDNIHSLEQSISDAERKLYG</sequence>
<dbReference type="OrthoDB" id="2441647at2759"/>
<protein>
    <submittedName>
        <fullName evidence="2">CLUMA_CG019414, isoform A</fullName>
    </submittedName>
</protein>
<evidence type="ECO:0000256" key="1">
    <source>
        <dbReference type="SAM" id="Coils"/>
    </source>
</evidence>
<keyword evidence="1" id="KW-0175">Coiled coil</keyword>
<organism evidence="2 3">
    <name type="scientific">Clunio marinus</name>
    <dbReference type="NCBI Taxonomy" id="568069"/>
    <lineage>
        <taxon>Eukaryota</taxon>
        <taxon>Metazoa</taxon>
        <taxon>Ecdysozoa</taxon>
        <taxon>Arthropoda</taxon>
        <taxon>Hexapoda</taxon>
        <taxon>Insecta</taxon>
        <taxon>Pterygota</taxon>
        <taxon>Neoptera</taxon>
        <taxon>Endopterygota</taxon>
        <taxon>Diptera</taxon>
        <taxon>Nematocera</taxon>
        <taxon>Chironomoidea</taxon>
        <taxon>Chironomidae</taxon>
        <taxon>Clunio</taxon>
    </lineage>
</organism>
<dbReference type="EMBL" id="CVRI01000066">
    <property type="protein sequence ID" value="CRL06361.1"/>
    <property type="molecule type" value="Genomic_DNA"/>
</dbReference>